<keyword evidence="4" id="KW-1185">Reference proteome</keyword>
<sequence length="131" mass="15471">MGRRSRVQRIPRSIAFTSDRRMRWTRDRTAMVRSHLPSAVQREETYLSSSEEDDSSWISWFYGLRGNELLCEVDEDYIQDDFNLCGLQGQVPYYDYALDMILDNDSLSDAPNFEYNASRRKKACFWLMESA</sequence>
<dbReference type="GO" id="GO:0005737">
    <property type="term" value="C:cytoplasm"/>
    <property type="evidence" value="ECO:0007669"/>
    <property type="project" value="TreeGrafter"/>
</dbReference>
<dbReference type="InterPro" id="IPR035991">
    <property type="entry name" value="Casein_kinase_II_beta-like"/>
</dbReference>
<comment type="function">
    <text evidence="2">Plays a complex role in regulating the basal catalytic activity of the alpha subunit.</text>
</comment>
<dbReference type="Pfam" id="PF01214">
    <property type="entry name" value="CK_II_beta"/>
    <property type="match status" value="1"/>
</dbReference>
<accession>A0AAV9ERT9</accession>
<evidence type="ECO:0000313" key="3">
    <source>
        <dbReference type="EMBL" id="KAK1315555.1"/>
    </source>
</evidence>
<dbReference type="SMART" id="SM01085">
    <property type="entry name" value="CK_II_beta"/>
    <property type="match status" value="1"/>
</dbReference>
<comment type="similarity">
    <text evidence="1 2">Belongs to the casein kinase 2 subunit beta family.</text>
</comment>
<dbReference type="EMBL" id="JAUJYO010000005">
    <property type="protein sequence ID" value="KAK1315555.1"/>
    <property type="molecule type" value="Genomic_DNA"/>
</dbReference>
<gene>
    <name evidence="3" type="primary">CKB3</name>
    <name evidence="3" type="ORF">QJS10_CPA05g01735</name>
</gene>
<dbReference type="AlphaFoldDB" id="A0AAV9ERT9"/>
<evidence type="ECO:0000256" key="2">
    <source>
        <dbReference type="RuleBase" id="RU361268"/>
    </source>
</evidence>
<evidence type="ECO:0000313" key="4">
    <source>
        <dbReference type="Proteomes" id="UP001180020"/>
    </source>
</evidence>
<name>A0AAV9ERT9_ACOCL</name>
<dbReference type="GO" id="GO:0019887">
    <property type="term" value="F:protein kinase regulator activity"/>
    <property type="evidence" value="ECO:0007669"/>
    <property type="project" value="InterPro"/>
</dbReference>
<dbReference type="GO" id="GO:0005956">
    <property type="term" value="C:protein kinase CK2 complex"/>
    <property type="evidence" value="ECO:0007669"/>
    <property type="project" value="UniProtKB-UniRule"/>
</dbReference>
<proteinExistence type="inferred from homology"/>
<protein>
    <recommendedName>
        <fullName evidence="2">Casein kinase II subunit beta</fullName>
        <shortName evidence="2">CK II beta</shortName>
    </recommendedName>
</protein>
<dbReference type="Gene3D" id="1.10.1820.10">
    <property type="entry name" value="protein kinase ck2 holoenzyme, chain C, domain 1"/>
    <property type="match status" value="1"/>
</dbReference>
<organism evidence="3 4">
    <name type="scientific">Acorus calamus</name>
    <name type="common">Sweet flag</name>
    <dbReference type="NCBI Taxonomy" id="4465"/>
    <lineage>
        <taxon>Eukaryota</taxon>
        <taxon>Viridiplantae</taxon>
        <taxon>Streptophyta</taxon>
        <taxon>Embryophyta</taxon>
        <taxon>Tracheophyta</taxon>
        <taxon>Spermatophyta</taxon>
        <taxon>Magnoliopsida</taxon>
        <taxon>Liliopsida</taxon>
        <taxon>Acoraceae</taxon>
        <taxon>Acorus</taxon>
    </lineage>
</organism>
<comment type="subunit">
    <text evidence="2">Tetramer of two alpha and two beta subunits.</text>
</comment>
<reference evidence="3" key="2">
    <citation type="submission" date="2023-06" db="EMBL/GenBank/DDBJ databases">
        <authorList>
            <person name="Ma L."/>
            <person name="Liu K.-W."/>
            <person name="Li Z."/>
            <person name="Hsiao Y.-Y."/>
            <person name="Qi Y."/>
            <person name="Fu T."/>
            <person name="Tang G."/>
            <person name="Zhang D."/>
            <person name="Sun W.-H."/>
            <person name="Liu D.-K."/>
            <person name="Li Y."/>
            <person name="Chen G.-Z."/>
            <person name="Liu X.-D."/>
            <person name="Liao X.-Y."/>
            <person name="Jiang Y.-T."/>
            <person name="Yu X."/>
            <person name="Hao Y."/>
            <person name="Huang J."/>
            <person name="Zhao X.-W."/>
            <person name="Ke S."/>
            <person name="Chen Y.-Y."/>
            <person name="Wu W.-L."/>
            <person name="Hsu J.-L."/>
            <person name="Lin Y.-F."/>
            <person name="Huang M.-D."/>
            <person name="Li C.-Y."/>
            <person name="Huang L."/>
            <person name="Wang Z.-W."/>
            <person name="Zhao X."/>
            <person name="Zhong W.-Y."/>
            <person name="Peng D.-H."/>
            <person name="Ahmad S."/>
            <person name="Lan S."/>
            <person name="Zhang J.-S."/>
            <person name="Tsai W.-C."/>
            <person name="Van De Peer Y."/>
            <person name="Liu Z.-J."/>
        </authorList>
    </citation>
    <scope>NUCLEOTIDE SEQUENCE</scope>
    <source>
        <strain evidence="3">CP</strain>
        <tissue evidence="3">Leaves</tissue>
    </source>
</reference>
<dbReference type="PRINTS" id="PR00472">
    <property type="entry name" value="CASNKINASEII"/>
</dbReference>
<dbReference type="SUPFAM" id="SSF57798">
    <property type="entry name" value="Casein kinase II beta subunit"/>
    <property type="match status" value="1"/>
</dbReference>
<dbReference type="GO" id="GO:0016301">
    <property type="term" value="F:kinase activity"/>
    <property type="evidence" value="ECO:0007669"/>
    <property type="project" value="UniProtKB-KW"/>
</dbReference>
<evidence type="ECO:0000256" key="1">
    <source>
        <dbReference type="ARBA" id="ARBA00006941"/>
    </source>
</evidence>
<dbReference type="PANTHER" id="PTHR11740:SF36">
    <property type="entry name" value="CASEIN KINASE II SUBUNIT BETA"/>
    <property type="match status" value="1"/>
</dbReference>
<dbReference type="InterPro" id="IPR016149">
    <property type="entry name" value="Casein_kin_II_reg-sub_N"/>
</dbReference>
<keyword evidence="3" id="KW-0808">Transferase</keyword>
<keyword evidence="3" id="KW-0418">Kinase</keyword>
<dbReference type="PANTHER" id="PTHR11740">
    <property type="entry name" value="CASEIN KINASE II SUBUNIT BETA"/>
    <property type="match status" value="1"/>
</dbReference>
<dbReference type="Proteomes" id="UP001180020">
    <property type="component" value="Unassembled WGS sequence"/>
</dbReference>
<dbReference type="InterPro" id="IPR000704">
    <property type="entry name" value="Casein_kinase_II_reg-sub"/>
</dbReference>
<reference evidence="3" key="1">
    <citation type="journal article" date="2023" name="Nat. Commun.">
        <title>Diploid and tetraploid genomes of Acorus and the evolution of monocots.</title>
        <authorList>
            <person name="Ma L."/>
            <person name="Liu K.W."/>
            <person name="Li Z."/>
            <person name="Hsiao Y.Y."/>
            <person name="Qi Y."/>
            <person name="Fu T."/>
            <person name="Tang G.D."/>
            <person name="Zhang D."/>
            <person name="Sun W.H."/>
            <person name="Liu D.K."/>
            <person name="Li Y."/>
            <person name="Chen G.Z."/>
            <person name="Liu X.D."/>
            <person name="Liao X.Y."/>
            <person name="Jiang Y.T."/>
            <person name="Yu X."/>
            <person name="Hao Y."/>
            <person name="Huang J."/>
            <person name="Zhao X.W."/>
            <person name="Ke S."/>
            <person name="Chen Y.Y."/>
            <person name="Wu W.L."/>
            <person name="Hsu J.L."/>
            <person name="Lin Y.F."/>
            <person name="Huang M.D."/>
            <person name="Li C.Y."/>
            <person name="Huang L."/>
            <person name="Wang Z.W."/>
            <person name="Zhao X."/>
            <person name="Zhong W.Y."/>
            <person name="Peng D.H."/>
            <person name="Ahmad S."/>
            <person name="Lan S."/>
            <person name="Zhang J.S."/>
            <person name="Tsai W.C."/>
            <person name="Van de Peer Y."/>
            <person name="Liu Z.J."/>
        </authorList>
    </citation>
    <scope>NUCLEOTIDE SEQUENCE</scope>
    <source>
        <strain evidence="3">CP</strain>
    </source>
</reference>
<comment type="caution">
    <text evidence="3">The sequence shown here is derived from an EMBL/GenBank/DDBJ whole genome shotgun (WGS) entry which is preliminary data.</text>
</comment>